<feature type="non-terminal residue" evidence="1">
    <location>
        <position position="1"/>
    </location>
</feature>
<sequence length="32" mass="3187">VAIPITVIGIATAEIVPIPIEGTLQPGEAVFG</sequence>
<evidence type="ECO:0000313" key="1">
    <source>
        <dbReference type="EMBL" id="GAG80228.1"/>
    </source>
</evidence>
<accession>X1B7V7</accession>
<gene>
    <name evidence="1" type="ORF">S01H4_29460</name>
</gene>
<protein>
    <submittedName>
        <fullName evidence="1">Uncharacterized protein</fullName>
    </submittedName>
</protein>
<comment type="caution">
    <text evidence="1">The sequence shown here is derived from an EMBL/GenBank/DDBJ whole genome shotgun (WGS) entry which is preliminary data.</text>
</comment>
<proteinExistence type="predicted"/>
<name>X1B7V7_9ZZZZ</name>
<reference evidence="1" key="1">
    <citation type="journal article" date="2014" name="Front. Microbiol.">
        <title>High frequency of phylogenetically diverse reductive dehalogenase-homologous genes in deep subseafloor sedimentary metagenomes.</title>
        <authorList>
            <person name="Kawai M."/>
            <person name="Futagami T."/>
            <person name="Toyoda A."/>
            <person name="Takaki Y."/>
            <person name="Nishi S."/>
            <person name="Hori S."/>
            <person name="Arai W."/>
            <person name="Tsubouchi T."/>
            <person name="Morono Y."/>
            <person name="Uchiyama I."/>
            <person name="Ito T."/>
            <person name="Fujiyama A."/>
            <person name="Inagaki F."/>
            <person name="Takami H."/>
        </authorList>
    </citation>
    <scope>NUCLEOTIDE SEQUENCE</scope>
    <source>
        <strain evidence="1">Expedition CK06-06</strain>
    </source>
</reference>
<dbReference type="AlphaFoldDB" id="X1B7V7"/>
<dbReference type="EMBL" id="BART01015095">
    <property type="protein sequence ID" value="GAG80228.1"/>
    <property type="molecule type" value="Genomic_DNA"/>
</dbReference>
<organism evidence="1">
    <name type="scientific">marine sediment metagenome</name>
    <dbReference type="NCBI Taxonomy" id="412755"/>
    <lineage>
        <taxon>unclassified sequences</taxon>
        <taxon>metagenomes</taxon>
        <taxon>ecological metagenomes</taxon>
    </lineage>
</organism>
<feature type="non-terminal residue" evidence="1">
    <location>
        <position position="32"/>
    </location>
</feature>